<evidence type="ECO:0000313" key="1">
    <source>
        <dbReference type="EMBL" id="SUB93703.1"/>
    </source>
</evidence>
<organism evidence="1 2">
    <name type="scientific">Porphyromonas macacae</name>
    <dbReference type="NCBI Taxonomy" id="28115"/>
    <lineage>
        <taxon>Bacteria</taxon>
        <taxon>Pseudomonadati</taxon>
        <taxon>Bacteroidota</taxon>
        <taxon>Bacteroidia</taxon>
        <taxon>Bacteroidales</taxon>
        <taxon>Porphyromonadaceae</taxon>
        <taxon>Porphyromonas</taxon>
    </lineage>
</organism>
<dbReference type="EMBL" id="UGTI01000002">
    <property type="protein sequence ID" value="SUB93703.1"/>
    <property type="molecule type" value="Genomic_DNA"/>
</dbReference>
<accession>A0A379EC91</accession>
<protein>
    <submittedName>
        <fullName evidence="1">Uncharacterized protein</fullName>
    </submittedName>
</protein>
<gene>
    <name evidence="1" type="ORF">NCTC13100_01937</name>
</gene>
<evidence type="ECO:0000313" key="2">
    <source>
        <dbReference type="Proteomes" id="UP000254263"/>
    </source>
</evidence>
<proteinExistence type="predicted"/>
<name>A0A379EC91_9PORP</name>
<dbReference type="Proteomes" id="UP000254263">
    <property type="component" value="Unassembled WGS sequence"/>
</dbReference>
<sequence>MCNFPCKKFKTFTKRWEKYGQNFIENQNLLKKLGEHAFLAYFNLKQSGNNKEITQKTDNSVIAIQERWQKVSFNTWIGC</sequence>
<dbReference type="AlphaFoldDB" id="A0A379EC91"/>
<reference evidence="1 2" key="1">
    <citation type="submission" date="2018-06" db="EMBL/GenBank/DDBJ databases">
        <authorList>
            <consortium name="Pathogen Informatics"/>
            <person name="Doyle S."/>
        </authorList>
    </citation>
    <scope>NUCLEOTIDE SEQUENCE [LARGE SCALE GENOMIC DNA]</scope>
    <source>
        <strain evidence="1 2">NCTC13100</strain>
    </source>
</reference>